<feature type="compositionally biased region" description="Gly residues" evidence="1">
    <location>
        <begin position="91"/>
        <end position="100"/>
    </location>
</feature>
<evidence type="ECO:0000256" key="1">
    <source>
        <dbReference type="SAM" id="MobiDB-lite"/>
    </source>
</evidence>
<accession>Q1PSG6</accession>
<proteinExistence type="predicted"/>
<reference evidence="2" key="1">
    <citation type="journal article" date="2006" name="ChemBioChem">
        <title>Deciphering the biosynthetic codes for the potent anti-SARS-CoV cyclodepsipeptide valinomycin in Streptomyces tsusimaensis ATCC 15141.</title>
        <authorList>
            <person name="Cheng Y.Q."/>
        </authorList>
    </citation>
    <scope>NUCLEOTIDE SEQUENCE</scope>
    <source>
        <strain evidence="2">ATCC 15141</strain>
    </source>
</reference>
<protein>
    <submittedName>
        <fullName evidence="2">Uncharacterized protein</fullName>
    </submittedName>
</protein>
<organism evidence="2">
    <name type="scientific">Streptomyces tsusimaensis</name>
    <dbReference type="NCBI Taxonomy" id="285482"/>
    <lineage>
        <taxon>Bacteria</taxon>
        <taxon>Bacillati</taxon>
        <taxon>Actinomycetota</taxon>
        <taxon>Actinomycetes</taxon>
        <taxon>Kitasatosporales</taxon>
        <taxon>Streptomycetaceae</taxon>
        <taxon>Streptomyces</taxon>
    </lineage>
</organism>
<feature type="compositionally biased region" description="Low complexity" evidence="1">
    <location>
        <begin position="129"/>
        <end position="144"/>
    </location>
</feature>
<name>Q1PSG6_9ACTN</name>
<sequence>MRLQRTRPVRVEFAALPEQPPGDDVSAPGGHPEPRFGGRQPLALLDQPAQLPHRLHVPGLHRLPQHPLRRLRPPLAPRVQGEHPQPPYGTGVPGGSGGGQRLRVRRAAVALGDQQQDTGDPHDPAQVDQRAAAQVHAGQAQHPARGQQEEPQSHSRPSHRSVRRSGRSAAGPAVHPPVGPARALSVAPGYGRHGLGFHRRTAYLGPSLR</sequence>
<feature type="compositionally biased region" description="Basic residues" evidence="1">
    <location>
        <begin position="63"/>
        <end position="72"/>
    </location>
</feature>
<dbReference type="EMBL" id="DQ174261">
    <property type="protein sequence ID" value="ABA59535.1"/>
    <property type="molecule type" value="Genomic_DNA"/>
</dbReference>
<feature type="compositionally biased region" description="Basic residues" evidence="1">
    <location>
        <begin position="156"/>
        <end position="166"/>
    </location>
</feature>
<dbReference type="AlphaFoldDB" id="Q1PSG6"/>
<evidence type="ECO:0000313" key="2">
    <source>
        <dbReference type="EMBL" id="ABA59535.1"/>
    </source>
</evidence>
<feature type="region of interest" description="Disordered" evidence="1">
    <location>
        <begin position="1"/>
        <end position="42"/>
    </location>
</feature>
<feature type="region of interest" description="Disordered" evidence="1">
    <location>
        <begin position="59"/>
        <end position="180"/>
    </location>
</feature>